<gene>
    <name evidence="5" type="ORF">B0H16DRAFT_1416162</name>
</gene>
<proteinExistence type="inferred from homology"/>
<dbReference type="AlphaFoldDB" id="A0AAD7NEH4"/>
<dbReference type="InterPro" id="IPR002018">
    <property type="entry name" value="CarbesteraseB"/>
</dbReference>
<organism evidence="5 6">
    <name type="scientific">Mycena metata</name>
    <dbReference type="NCBI Taxonomy" id="1033252"/>
    <lineage>
        <taxon>Eukaryota</taxon>
        <taxon>Fungi</taxon>
        <taxon>Dikarya</taxon>
        <taxon>Basidiomycota</taxon>
        <taxon>Agaricomycotina</taxon>
        <taxon>Agaricomycetes</taxon>
        <taxon>Agaricomycetidae</taxon>
        <taxon>Agaricales</taxon>
        <taxon>Marasmiineae</taxon>
        <taxon>Mycenaceae</taxon>
        <taxon>Mycena</taxon>
    </lineage>
</organism>
<dbReference type="Pfam" id="PF00135">
    <property type="entry name" value="COesterase"/>
    <property type="match status" value="1"/>
</dbReference>
<dbReference type="PROSITE" id="PS00941">
    <property type="entry name" value="CARBOXYLESTERASE_B_2"/>
    <property type="match status" value="1"/>
</dbReference>
<protein>
    <recommendedName>
        <fullName evidence="3">Carboxylic ester hydrolase</fullName>
        <ecNumber evidence="3">3.1.1.-</ecNumber>
    </recommendedName>
</protein>
<keyword evidence="3" id="KW-0732">Signal</keyword>
<keyword evidence="2 3" id="KW-0378">Hydrolase</keyword>
<comment type="caution">
    <text evidence="5">The sequence shown here is derived from an EMBL/GenBank/DDBJ whole genome shotgun (WGS) entry which is preliminary data.</text>
</comment>
<dbReference type="InterPro" id="IPR050309">
    <property type="entry name" value="Type-B_Carboxylest/Lipase"/>
</dbReference>
<feature type="chain" id="PRO_5041780549" description="Carboxylic ester hydrolase" evidence="3">
    <location>
        <begin position="27"/>
        <end position="516"/>
    </location>
</feature>
<keyword evidence="6" id="KW-1185">Reference proteome</keyword>
<evidence type="ECO:0000256" key="3">
    <source>
        <dbReference type="RuleBase" id="RU361235"/>
    </source>
</evidence>
<feature type="domain" description="Carboxylesterase type B" evidence="4">
    <location>
        <begin position="30"/>
        <end position="344"/>
    </location>
</feature>
<evidence type="ECO:0000259" key="4">
    <source>
        <dbReference type="Pfam" id="PF00135"/>
    </source>
</evidence>
<evidence type="ECO:0000256" key="2">
    <source>
        <dbReference type="ARBA" id="ARBA00022801"/>
    </source>
</evidence>
<evidence type="ECO:0000256" key="1">
    <source>
        <dbReference type="ARBA" id="ARBA00005964"/>
    </source>
</evidence>
<sequence length="516" mass="55410">MVSLKLGALSVCAAAIVLLATPLVRAQVTPTVDLGYAQYQGAVNTDNNIAHFLGIRFAEPPIGALRFRAPQPPANISGVQVATTQPIGCSITEDCLYLNVYYPSTEGGAPPKNLPTLVWIYGGGYISGQADGYNGEDIIRQSNNGIVVVVIQYRLGLFGFLAGSEVKKDGDLNAGLLDQDFALRWVNKYACISRFGGDPTKVTIWGESAGAGSVLQQVVAYGGETKPKLFRGAITSSSWLPSQYRFDDLVPERAFNEVLTQTNCATATDSMSCLRALDTAVLQAVNGNMTSSTFKGTIPFPPVVDGVFITQRPTISLLEGKVNGDAFLGVVNAFEGTVFVDQSISITAANYSLELFPNFGPAQARTVGALYAGLGTDQFQVNAVYGEAILICPTYYLLNAFRGRAFKGEFAIPPALHSMDLVYYFPSLSTPPFNNAAFINAFAQSFTSFIISLDPNIKVDPTTITPHWNKFDIGDTEMLFNQTAVDGLPVVQPIETSVGLLERCLFWDSVGSLTAQ</sequence>
<evidence type="ECO:0000313" key="5">
    <source>
        <dbReference type="EMBL" id="KAJ7758675.1"/>
    </source>
</evidence>
<dbReference type="EMBL" id="JARKIB010000041">
    <property type="protein sequence ID" value="KAJ7758675.1"/>
    <property type="molecule type" value="Genomic_DNA"/>
</dbReference>
<dbReference type="InterPro" id="IPR019819">
    <property type="entry name" value="Carboxylesterase_B_CS"/>
</dbReference>
<evidence type="ECO:0000313" key="6">
    <source>
        <dbReference type="Proteomes" id="UP001215598"/>
    </source>
</evidence>
<dbReference type="InterPro" id="IPR019826">
    <property type="entry name" value="Carboxylesterase_B_AS"/>
</dbReference>
<dbReference type="Proteomes" id="UP001215598">
    <property type="component" value="Unassembled WGS sequence"/>
</dbReference>
<dbReference type="PROSITE" id="PS00122">
    <property type="entry name" value="CARBOXYLESTERASE_B_1"/>
    <property type="match status" value="1"/>
</dbReference>
<name>A0AAD7NEH4_9AGAR</name>
<dbReference type="InterPro" id="IPR029058">
    <property type="entry name" value="AB_hydrolase_fold"/>
</dbReference>
<dbReference type="SUPFAM" id="SSF53474">
    <property type="entry name" value="alpha/beta-Hydrolases"/>
    <property type="match status" value="1"/>
</dbReference>
<reference evidence="5" key="1">
    <citation type="submission" date="2023-03" db="EMBL/GenBank/DDBJ databases">
        <title>Massive genome expansion in bonnet fungi (Mycena s.s.) driven by repeated elements and novel gene families across ecological guilds.</title>
        <authorList>
            <consortium name="Lawrence Berkeley National Laboratory"/>
            <person name="Harder C.B."/>
            <person name="Miyauchi S."/>
            <person name="Viragh M."/>
            <person name="Kuo A."/>
            <person name="Thoen E."/>
            <person name="Andreopoulos B."/>
            <person name="Lu D."/>
            <person name="Skrede I."/>
            <person name="Drula E."/>
            <person name="Henrissat B."/>
            <person name="Morin E."/>
            <person name="Kohler A."/>
            <person name="Barry K."/>
            <person name="LaButti K."/>
            <person name="Morin E."/>
            <person name="Salamov A."/>
            <person name="Lipzen A."/>
            <person name="Mereny Z."/>
            <person name="Hegedus B."/>
            <person name="Baldrian P."/>
            <person name="Stursova M."/>
            <person name="Weitz H."/>
            <person name="Taylor A."/>
            <person name="Grigoriev I.V."/>
            <person name="Nagy L.G."/>
            <person name="Martin F."/>
            <person name="Kauserud H."/>
        </authorList>
    </citation>
    <scope>NUCLEOTIDE SEQUENCE</scope>
    <source>
        <strain evidence="5">CBHHK182m</strain>
    </source>
</reference>
<accession>A0AAD7NEH4</accession>
<comment type="similarity">
    <text evidence="1 3">Belongs to the type-B carboxylesterase/lipase family.</text>
</comment>
<dbReference type="GO" id="GO:0016787">
    <property type="term" value="F:hydrolase activity"/>
    <property type="evidence" value="ECO:0007669"/>
    <property type="project" value="UniProtKB-KW"/>
</dbReference>
<dbReference type="PANTHER" id="PTHR11559">
    <property type="entry name" value="CARBOXYLESTERASE"/>
    <property type="match status" value="1"/>
</dbReference>
<dbReference type="Gene3D" id="3.40.50.1820">
    <property type="entry name" value="alpha/beta hydrolase"/>
    <property type="match status" value="1"/>
</dbReference>
<dbReference type="EC" id="3.1.1.-" evidence="3"/>
<feature type="signal peptide" evidence="3">
    <location>
        <begin position="1"/>
        <end position="26"/>
    </location>
</feature>